<gene>
    <name evidence="2" type="ORF">FUA23_16185</name>
</gene>
<accession>A0A5C7FBF8</accession>
<proteinExistence type="predicted"/>
<evidence type="ECO:0000313" key="2">
    <source>
        <dbReference type="EMBL" id="TXF88182.1"/>
    </source>
</evidence>
<dbReference type="Pfam" id="PF13340">
    <property type="entry name" value="DUF4096"/>
    <property type="match status" value="1"/>
</dbReference>
<dbReference type="AlphaFoldDB" id="A0A5C7FBF8"/>
<sequence length="39" mass="4849">MNWKRKRKLNLRVVFNAILYVTRTGVQWRNLSQTRFPAW</sequence>
<dbReference type="InterPro" id="IPR025161">
    <property type="entry name" value="IS402-like_dom"/>
</dbReference>
<reference evidence="2 3" key="1">
    <citation type="submission" date="2019-08" db="EMBL/GenBank/DDBJ databases">
        <title>Lewinella sp. strain SSH13 Genome sequencing and assembly.</title>
        <authorList>
            <person name="Kim I."/>
        </authorList>
    </citation>
    <scope>NUCLEOTIDE SEQUENCE [LARGE SCALE GENOMIC DNA]</scope>
    <source>
        <strain evidence="2 3">SSH13</strain>
    </source>
</reference>
<evidence type="ECO:0000259" key="1">
    <source>
        <dbReference type="Pfam" id="PF13340"/>
    </source>
</evidence>
<organism evidence="2 3">
    <name type="scientific">Neolewinella aurantiaca</name>
    <dbReference type="NCBI Taxonomy" id="2602767"/>
    <lineage>
        <taxon>Bacteria</taxon>
        <taxon>Pseudomonadati</taxon>
        <taxon>Bacteroidota</taxon>
        <taxon>Saprospiria</taxon>
        <taxon>Saprospirales</taxon>
        <taxon>Lewinellaceae</taxon>
        <taxon>Neolewinella</taxon>
    </lineage>
</organism>
<dbReference type="Proteomes" id="UP000321907">
    <property type="component" value="Unassembled WGS sequence"/>
</dbReference>
<dbReference type="OrthoDB" id="1270539at2"/>
<feature type="domain" description="Insertion element IS402-like" evidence="1">
    <location>
        <begin position="5"/>
        <end position="39"/>
    </location>
</feature>
<comment type="caution">
    <text evidence="2">The sequence shown here is derived from an EMBL/GenBank/DDBJ whole genome shotgun (WGS) entry which is preliminary data.</text>
</comment>
<dbReference type="EMBL" id="VOXD01000026">
    <property type="protein sequence ID" value="TXF88182.1"/>
    <property type="molecule type" value="Genomic_DNA"/>
</dbReference>
<protein>
    <submittedName>
        <fullName evidence="2">Transposase</fullName>
    </submittedName>
</protein>
<keyword evidence="3" id="KW-1185">Reference proteome</keyword>
<feature type="non-terminal residue" evidence="2">
    <location>
        <position position="39"/>
    </location>
</feature>
<dbReference type="RefSeq" id="WP_147931808.1">
    <property type="nucleotide sequence ID" value="NZ_VOXD01000026.1"/>
</dbReference>
<name>A0A5C7FBF8_9BACT</name>
<evidence type="ECO:0000313" key="3">
    <source>
        <dbReference type="Proteomes" id="UP000321907"/>
    </source>
</evidence>